<accession>U7DAU2</accession>
<evidence type="ECO:0000313" key="2">
    <source>
        <dbReference type="Proteomes" id="UP000017148"/>
    </source>
</evidence>
<protein>
    <submittedName>
        <fullName evidence="1">Uncharacterized protein</fullName>
    </submittedName>
</protein>
<dbReference type="RefSeq" id="WP_022637018.1">
    <property type="nucleotide sequence ID" value="NZ_ASJR01000012.1"/>
</dbReference>
<dbReference type="EMBL" id="ASJR01000012">
    <property type="protein sequence ID" value="ERP31520.1"/>
    <property type="molecule type" value="Genomic_DNA"/>
</dbReference>
<organism evidence="1 2">
    <name type="scientific">Chitinivibrio alkaliphilus ACht1</name>
    <dbReference type="NCBI Taxonomy" id="1313304"/>
    <lineage>
        <taxon>Bacteria</taxon>
        <taxon>Pseudomonadati</taxon>
        <taxon>Fibrobacterota</taxon>
        <taxon>Chitinivibrionia</taxon>
        <taxon>Chitinivibrionales</taxon>
        <taxon>Chitinivibrionaceae</taxon>
        <taxon>Chitinivibrio</taxon>
    </lineage>
</organism>
<name>U7DAU2_9BACT</name>
<dbReference type="PROSITE" id="PS51257">
    <property type="entry name" value="PROKAR_LIPOPROTEIN"/>
    <property type="match status" value="1"/>
</dbReference>
<proteinExistence type="predicted"/>
<gene>
    <name evidence="1" type="ORF">CALK_1565</name>
</gene>
<evidence type="ECO:0000313" key="1">
    <source>
        <dbReference type="EMBL" id="ERP31520.1"/>
    </source>
</evidence>
<sequence>MKPVLFSMFLLLVSISCTKDTVELTRTDPEVEPTYAELPPEDEHTYPNLRLFFDSQSTMHAFLSRMEEAISPAMWEQWKMGQDTLFISRADYDTLTILDEAEFLELLPEKDSVRDREDTTHRFDTTAHIRIATPFFPPSPFSKVLVLPLRMTSI</sequence>
<dbReference type="STRING" id="1313304.CALK_1565"/>
<reference evidence="1 2" key="1">
    <citation type="journal article" date="2013" name="Environ. Microbiol.">
        <title>Genome analysis of Chitinivibrio alkaliphilus gen. nov., sp. nov., a novel extremely haloalkaliphilic anaerobic chitinolytic bacterium from the candidate phylum Termite Group 3.</title>
        <authorList>
            <person name="Sorokin D.Y."/>
            <person name="Gumerov V.M."/>
            <person name="Rakitin A.L."/>
            <person name="Beletsky A.V."/>
            <person name="Damste J.S."/>
            <person name="Muyzer G."/>
            <person name="Mardanov A.V."/>
            <person name="Ravin N.V."/>
        </authorList>
    </citation>
    <scope>NUCLEOTIDE SEQUENCE [LARGE SCALE GENOMIC DNA]</scope>
    <source>
        <strain evidence="1 2">ACht1</strain>
    </source>
</reference>
<dbReference type="Proteomes" id="UP000017148">
    <property type="component" value="Unassembled WGS sequence"/>
</dbReference>
<comment type="caution">
    <text evidence="1">The sequence shown here is derived from an EMBL/GenBank/DDBJ whole genome shotgun (WGS) entry which is preliminary data.</text>
</comment>
<dbReference type="AlphaFoldDB" id="U7DAU2"/>
<keyword evidence="2" id="KW-1185">Reference proteome</keyword>